<evidence type="ECO:0000313" key="8">
    <source>
        <dbReference type="Proteomes" id="UP001153712"/>
    </source>
</evidence>
<gene>
    <name evidence="7" type="ORF">PHYEVI_LOCUS11081</name>
</gene>
<sequence length="1048" mass="120495">MSDESITFKEDTEDLLYIAKKIDVDEFTYVEEVSWARESLDSKGSLTTNAITESESKLINKKKDTELGPDIFKDPTVLLRTRPFDFMWTYGCNPRVDILNLTDAVNHEILFASGHLPIMYDYCKKKMHYLEGHHYSVVALSIDSNGQYLVTADNGEDGFLNIWDWSLRNTDTGKVAPLYSMYSLYEKFGISTAAISPCARYIVTVGGIKEDVYSIDMWLWTLGNKSSDGSVRVPSTHGTPIAVRYNPDITEHIMILFSKQVLLLCWDNEQKKFTLAETPQIRHMTKIGHLTDATYVEECHECFVSSSKGCILSFSNALYSKPYEEGELDNNKIFRNACKISDGSIDCCKSTEGLIVVGDARGRIFFFNKRLMLMYWLTDFNLGAVESVSFNLIPRVKRKRSNLYYVAPTDEDGLLTCDFEDRVEEYEVLLKNQIPHDATINRAPFITKDFFVSTGQSNIYVVDVIKQKCVALFPVADGNVVAIETHKESDYIIIAYRSNRMILLNYITNEVLAQSCLPKSEEESVISCLNYDAESLHLVCGKTNGEIWVLEPVLLTPKQSEPFQITKHKVVKCLISSQPFQFAYFDDNRTIVIFQYNKNEGKWEFKGKIRPHYGDITDILFLPDKVYSKLYSIAEDRHIIEYNNDKLDTESFAVKISERVEQTAIPKCMIYWVTENEEGKKVGYLLVADDHHKLKFLYLTSKVPKSTVLAPAFGCFKNQIMKKMQLIPGYDAKFMAFSTTRHCGIQILPPDGNPYTYVGYLTHPVKLEDFALSKDGKYIFTFGSNDHCVFKWGIETKSVEIMKCLGGKELDPFYCLIEGGYHGWLFHEIKDLFYYMQILQQENIDLPRRVSDSISISEIPDLFRTIGFYPSDFELENILIDAKYRNIDETNRANDDISFIEFVKLYCNHKPVYGYFLDDLKEAFNKMALCSNEKRSSVFTKVDISRDNFIEILTTQGEKIPHAKALQYFRTLMRVEQTQENFDFLPEIINFETLFEDILGIDMEREHVLEPEQSSDEEQQPDSKSSQRAEGTSKSFQKSKLLLFDELA</sequence>
<evidence type="ECO:0000313" key="7">
    <source>
        <dbReference type="EMBL" id="CAG9864831.1"/>
    </source>
</evidence>
<dbReference type="SMART" id="SM00320">
    <property type="entry name" value="WD40"/>
    <property type="match status" value="4"/>
</dbReference>
<proteinExistence type="predicted"/>
<evidence type="ECO:0000256" key="5">
    <source>
        <dbReference type="ARBA" id="ARBA00040994"/>
    </source>
</evidence>
<evidence type="ECO:0000256" key="6">
    <source>
        <dbReference type="SAM" id="MobiDB-lite"/>
    </source>
</evidence>
<dbReference type="Proteomes" id="UP001153712">
    <property type="component" value="Chromosome 9"/>
</dbReference>
<dbReference type="InterPro" id="IPR015943">
    <property type="entry name" value="WD40/YVTN_repeat-like_dom_sf"/>
</dbReference>
<organism evidence="7 8">
    <name type="scientific">Phyllotreta striolata</name>
    <name type="common">Striped flea beetle</name>
    <name type="synonym">Crioceris striolata</name>
    <dbReference type="NCBI Taxonomy" id="444603"/>
    <lineage>
        <taxon>Eukaryota</taxon>
        <taxon>Metazoa</taxon>
        <taxon>Ecdysozoa</taxon>
        <taxon>Arthropoda</taxon>
        <taxon>Hexapoda</taxon>
        <taxon>Insecta</taxon>
        <taxon>Pterygota</taxon>
        <taxon>Neoptera</taxon>
        <taxon>Endopterygota</taxon>
        <taxon>Coleoptera</taxon>
        <taxon>Polyphaga</taxon>
        <taxon>Cucujiformia</taxon>
        <taxon>Chrysomeloidea</taxon>
        <taxon>Chrysomelidae</taxon>
        <taxon>Galerucinae</taxon>
        <taxon>Alticini</taxon>
        <taxon>Phyllotreta</taxon>
    </lineage>
</organism>
<dbReference type="Gene3D" id="2.130.10.10">
    <property type="entry name" value="YVTN repeat-like/Quinoprotein amine dehydrogenase"/>
    <property type="match status" value="2"/>
</dbReference>
<evidence type="ECO:0000256" key="2">
    <source>
        <dbReference type="ARBA" id="ARBA00022574"/>
    </source>
</evidence>
<dbReference type="PANTHER" id="PTHR13720:SF13">
    <property type="entry name" value="CILIA- AND FLAGELLA-ASSOCIATED PROTEIN 251"/>
    <property type="match status" value="1"/>
</dbReference>
<protein>
    <recommendedName>
        <fullName evidence="5">Cilia- and flagella-associated protein 251</fullName>
    </recommendedName>
</protein>
<dbReference type="OrthoDB" id="4899631at2759"/>
<dbReference type="GO" id="GO:0031514">
    <property type="term" value="C:motile cilium"/>
    <property type="evidence" value="ECO:0007669"/>
    <property type="project" value="TreeGrafter"/>
</dbReference>
<feature type="region of interest" description="Disordered" evidence="6">
    <location>
        <begin position="1008"/>
        <end position="1035"/>
    </location>
</feature>
<reference evidence="7" key="1">
    <citation type="submission" date="2022-01" db="EMBL/GenBank/DDBJ databases">
        <authorList>
            <person name="King R."/>
        </authorList>
    </citation>
    <scope>NUCLEOTIDE SEQUENCE</scope>
</reference>
<dbReference type="InterPro" id="IPR001680">
    <property type="entry name" value="WD40_rpt"/>
</dbReference>
<evidence type="ECO:0000256" key="3">
    <source>
        <dbReference type="ARBA" id="ARBA00022737"/>
    </source>
</evidence>
<comment type="subcellular location">
    <subcellularLocation>
        <location evidence="1">Cell projection</location>
        <location evidence="1">Cilium</location>
    </subcellularLocation>
</comment>
<dbReference type="PANTHER" id="PTHR13720">
    <property type="entry name" value="WD-40 REPEAT PROTEIN"/>
    <property type="match status" value="1"/>
</dbReference>
<keyword evidence="4" id="KW-0966">Cell projection</keyword>
<keyword evidence="2" id="KW-0853">WD repeat</keyword>
<dbReference type="AlphaFoldDB" id="A0A9N9XSV7"/>
<dbReference type="InterPro" id="IPR050630">
    <property type="entry name" value="WD_repeat_EMAP"/>
</dbReference>
<evidence type="ECO:0000256" key="1">
    <source>
        <dbReference type="ARBA" id="ARBA00004138"/>
    </source>
</evidence>
<keyword evidence="3" id="KW-0677">Repeat</keyword>
<dbReference type="EMBL" id="OU900102">
    <property type="protein sequence ID" value="CAG9864831.1"/>
    <property type="molecule type" value="Genomic_DNA"/>
</dbReference>
<evidence type="ECO:0000256" key="4">
    <source>
        <dbReference type="ARBA" id="ARBA00023273"/>
    </source>
</evidence>
<accession>A0A9N9XSV7</accession>
<keyword evidence="8" id="KW-1185">Reference proteome</keyword>
<dbReference type="SUPFAM" id="SSF50978">
    <property type="entry name" value="WD40 repeat-like"/>
    <property type="match status" value="1"/>
</dbReference>
<name>A0A9N9XSV7_PHYSR</name>
<dbReference type="InterPro" id="IPR036322">
    <property type="entry name" value="WD40_repeat_dom_sf"/>
</dbReference>
<dbReference type="Pfam" id="PF00400">
    <property type="entry name" value="WD40"/>
    <property type="match status" value="1"/>
</dbReference>